<sequence length="239" mass="25163">MLKLIEDAEIDMPDEDCLLLPWLSAARDGLDILACFALDGLLLLESIGCFPHCPPQLPKIISLLLRDKQKTHPHFPKASAAASAVDSILEHAPLQDTESEDAGEGQAMFAEHHRQASVVSPDGASTISRASSAGDPGPFSGADAAIMADAFRKALRKPEFEGRPVDEGESLKTDNPDATAGELAEEGRDIRNPSGSSALGRDADAKAGDPGPFSGADAAIMADAFRKALRKPDFAGRPV</sequence>
<reference evidence="2" key="1">
    <citation type="submission" date="2023-03" db="EMBL/GenBank/DDBJ databases">
        <title>Massive genome expansion in bonnet fungi (Mycena s.s.) driven by repeated elements and novel gene families across ecological guilds.</title>
        <authorList>
            <consortium name="Lawrence Berkeley National Laboratory"/>
            <person name="Harder C.B."/>
            <person name="Miyauchi S."/>
            <person name="Viragh M."/>
            <person name="Kuo A."/>
            <person name="Thoen E."/>
            <person name="Andreopoulos B."/>
            <person name="Lu D."/>
            <person name="Skrede I."/>
            <person name="Drula E."/>
            <person name="Henrissat B."/>
            <person name="Morin E."/>
            <person name="Kohler A."/>
            <person name="Barry K."/>
            <person name="LaButti K."/>
            <person name="Morin E."/>
            <person name="Salamov A."/>
            <person name="Lipzen A."/>
            <person name="Mereny Z."/>
            <person name="Hegedus B."/>
            <person name="Baldrian P."/>
            <person name="Stursova M."/>
            <person name="Weitz H."/>
            <person name="Taylor A."/>
            <person name="Grigoriev I.V."/>
            <person name="Nagy L.G."/>
            <person name="Martin F."/>
            <person name="Kauserud H."/>
        </authorList>
    </citation>
    <scope>NUCLEOTIDE SEQUENCE</scope>
    <source>
        <strain evidence="2">CBHHK067</strain>
    </source>
</reference>
<keyword evidence="3" id="KW-1185">Reference proteome</keyword>
<feature type="region of interest" description="Disordered" evidence="1">
    <location>
        <begin position="159"/>
        <end position="216"/>
    </location>
</feature>
<dbReference type="EMBL" id="JARKIE010000249">
    <property type="protein sequence ID" value="KAJ7661688.1"/>
    <property type="molecule type" value="Genomic_DNA"/>
</dbReference>
<protein>
    <submittedName>
        <fullName evidence="2">Uncharacterized protein</fullName>
    </submittedName>
</protein>
<gene>
    <name evidence="2" type="ORF">B0H17DRAFT_323020</name>
</gene>
<accession>A0AAD7CT33</accession>
<evidence type="ECO:0000313" key="2">
    <source>
        <dbReference type="EMBL" id="KAJ7661688.1"/>
    </source>
</evidence>
<evidence type="ECO:0000256" key="1">
    <source>
        <dbReference type="SAM" id="MobiDB-lite"/>
    </source>
</evidence>
<feature type="region of interest" description="Disordered" evidence="1">
    <location>
        <begin position="118"/>
        <end position="141"/>
    </location>
</feature>
<feature type="compositionally biased region" description="Basic and acidic residues" evidence="1">
    <location>
        <begin position="159"/>
        <end position="175"/>
    </location>
</feature>
<comment type="caution">
    <text evidence="2">The sequence shown here is derived from an EMBL/GenBank/DDBJ whole genome shotgun (WGS) entry which is preliminary data.</text>
</comment>
<dbReference type="Proteomes" id="UP001221757">
    <property type="component" value="Unassembled WGS sequence"/>
</dbReference>
<name>A0AAD7CT33_MYCRO</name>
<dbReference type="AlphaFoldDB" id="A0AAD7CT33"/>
<proteinExistence type="predicted"/>
<organism evidence="2 3">
    <name type="scientific">Mycena rosella</name>
    <name type="common">Pink bonnet</name>
    <name type="synonym">Agaricus rosellus</name>
    <dbReference type="NCBI Taxonomy" id="1033263"/>
    <lineage>
        <taxon>Eukaryota</taxon>
        <taxon>Fungi</taxon>
        <taxon>Dikarya</taxon>
        <taxon>Basidiomycota</taxon>
        <taxon>Agaricomycotina</taxon>
        <taxon>Agaricomycetes</taxon>
        <taxon>Agaricomycetidae</taxon>
        <taxon>Agaricales</taxon>
        <taxon>Marasmiineae</taxon>
        <taxon>Mycenaceae</taxon>
        <taxon>Mycena</taxon>
    </lineage>
</organism>
<evidence type="ECO:0000313" key="3">
    <source>
        <dbReference type="Proteomes" id="UP001221757"/>
    </source>
</evidence>